<accession>A0A6A6K0J0</accession>
<keyword evidence="4" id="KW-1185">Reference proteome</keyword>
<keyword evidence="2" id="KW-0732">Signal</keyword>
<reference evidence="3" key="1">
    <citation type="journal article" date="2020" name="Stud. Mycol.">
        <title>101 Dothideomycetes genomes: a test case for predicting lifestyles and emergence of pathogens.</title>
        <authorList>
            <person name="Haridas S."/>
            <person name="Albert R."/>
            <person name="Binder M."/>
            <person name="Bloem J."/>
            <person name="Labutti K."/>
            <person name="Salamov A."/>
            <person name="Andreopoulos B."/>
            <person name="Baker S."/>
            <person name="Barry K."/>
            <person name="Bills G."/>
            <person name="Bluhm B."/>
            <person name="Cannon C."/>
            <person name="Castanera R."/>
            <person name="Culley D."/>
            <person name="Daum C."/>
            <person name="Ezra D."/>
            <person name="Gonzalez J."/>
            <person name="Henrissat B."/>
            <person name="Kuo A."/>
            <person name="Liang C."/>
            <person name="Lipzen A."/>
            <person name="Lutzoni F."/>
            <person name="Magnuson J."/>
            <person name="Mondo S."/>
            <person name="Nolan M."/>
            <person name="Ohm R."/>
            <person name="Pangilinan J."/>
            <person name="Park H.-J."/>
            <person name="Ramirez L."/>
            <person name="Alfaro M."/>
            <person name="Sun H."/>
            <person name="Tritt A."/>
            <person name="Yoshinaga Y."/>
            <person name="Zwiers L.-H."/>
            <person name="Turgeon B."/>
            <person name="Goodwin S."/>
            <person name="Spatafora J."/>
            <person name="Crous P."/>
            <person name="Grigoriev I."/>
        </authorList>
    </citation>
    <scope>NUCLEOTIDE SEQUENCE</scope>
    <source>
        <strain evidence="3">CBS 379.55</strain>
    </source>
</reference>
<evidence type="ECO:0000256" key="1">
    <source>
        <dbReference type="SAM" id="MobiDB-lite"/>
    </source>
</evidence>
<sequence length="260" mass="27426">MRAYNFLNLFFTFSLASATLNVQFSLPRNPTHFFKRQVGYGPEYGDCTTGLTCKDSCWKDYEQCPASTDLVLFCYNPVAGQKCCDDGNGKACDRGYYCTQDSENETWCCPEALSPEACASSFGFPNPLKTSAISSSSSPSPSALSSTSISTSVSSSTSTAASTATSPSASGSTSTSAPTASFTSTGPSTSIKNTRFPSTTTASTGITTMSYIPTITPFINTTTLPNNTVIFFTGGVQALKLPSISFLISVLMSSMFALCI</sequence>
<dbReference type="OrthoDB" id="5409186at2759"/>
<dbReference type="RefSeq" id="XP_033659103.1">
    <property type="nucleotide sequence ID" value="XM_033794734.1"/>
</dbReference>
<protein>
    <submittedName>
        <fullName evidence="3">Uncharacterized protein</fullName>
    </submittedName>
</protein>
<feature type="chain" id="PRO_5025347006" evidence="2">
    <location>
        <begin position="19"/>
        <end position="260"/>
    </location>
</feature>
<evidence type="ECO:0000313" key="3">
    <source>
        <dbReference type="EMBL" id="KAF2281566.1"/>
    </source>
</evidence>
<name>A0A6A6K0J0_WESOR</name>
<dbReference type="AlphaFoldDB" id="A0A6A6K0J0"/>
<evidence type="ECO:0000313" key="4">
    <source>
        <dbReference type="Proteomes" id="UP000800097"/>
    </source>
</evidence>
<gene>
    <name evidence="3" type="ORF">EI97DRAFT_33128</name>
</gene>
<organism evidence="3 4">
    <name type="scientific">Westerdykella ornata</name>
    <dbReference type="NCBI Taxonomy" id="318751"/>
    <lineage>
        <taxon>Eukaryota</taxon>
        <taxon>Fungi</taxon>
        <taxon>Dikarya</taxon>
        <taxon>Ascomycota</taxon>
        <taxon>Pezizomycotina</taxon>
        <taxon>Dothideomycetes</taxon>
        <taxon>Pleosporomycetidae</taxon>
        <taxon>Pleosporales</taxon>
        <taxon>Sporormiaceae</taxon>
        <taxon>Westerdykella</taxon>
    </lineage>
</organism>
<feature type="compositionally biased region" description="Low complexity" evidence="1">
    <location>
        <begin position="159"/>
        <end position="190"/>
    </location>
</feature>
<dbReference type="EMBL" id="ML986484">
    <property type="protein sequence ID" value="KAF2281566.1"/>
    <property type="molecule type" value="Genomic_DNA"/>
</dbReference>
<feature type="signal peptide" evidence="2">
    <location>
        <begin position="1"/>
        <end position="18"/>
    </location>
</feature>
<proteinExistence type="predicted"/>
<dbReference type="Proteomes" id="UP000800097">
    <property type="component" value="Unassembled WGS sequence"/>
</dbReference>
<feature type="region of interest" description="Disordered" evidence="1">
    <location>
        <begin position="159"/>
        <end position="197"/>
    </location>
</feature>
<evidence type="ECO:0000256" key="2">
    <source>
        <dbReference type="SAM" id="SignalP"/>
    </source>
</evidence>
<dbReference type="GeneID" id="54547909"/>